<accession>A0A4C1VLF0</accession>
<reference evidence="2 3" key="1">
    <citation type="journal article" date="2019" name="Commun. Biol.">
        <title>The bagworm genome reveals a unique fibroin gene that provides high tensile strength.</title>
        <authorList>
            <person name="Kono N."/>
            <person name="Nakamura H."/>
            <person name="Ohtoshi R."/>
            <person name="Tomita M."/>
            <person name="Numata K."/>
            <person name="Arakawa K."/>
        </authorList>
    </citation>
    <scope>NUCLEOTIDE SEQUENCE [LARGE SCALE GENOMIC DNA]</scope>
</reference>
<dbReference type="AlphaFoldDB" id="A0A4C1VLF0"/>
<evidence type="ECO:0000313" key="3">
    <source>
        <dbReference type="Proteomes" id="UP000299102"/>
    </source>
</evidence>
<evidence type="ECO:0000313" key="2">
    <source>
        <dbReference type="EMBL" id="GBP39391.1"/>
    </source>
</evidence>
<evidence type="ECO:0000256" key="1">
    <source>
        <dbReference type="SAM" id="MobiDB-lite"/>
    </source>
</evidence>
<organism evidence="2 3">
    <name type="scientific">Eumeta variegata</name>
    <name type="common">Bagworm moth</name>
    <name type="synonym">Eumeta japonica</name>
    <dbReference type="NCBI Taxonomy" id="151549"/>
    <lineage>
        <taxon>Eukaryota</taxon>
        <taxon>Metazoa</taxon>
        <taxon>Ecdysozoa</taxon>
        <taxon>Arthropoda</taxon>
        <taxon>Hexapoda</taxon>
        <taxon>Insecta</taxon>
        <taxon>Pterygota</taxon>
        <taxon>Neoptera</taxon>
        <taxon>Endopterygota</taxon>
        <taxon>Lepidoptera</taxon>
        <taxon>Glossata</taxon>
        <taxon>Ditrysia</taxon>
        <taxon>Tineoidea</taxon>
        <taxon>Psychidae</taxon>
        <taxon>Oiketicinae</taxon>
        <taxon>Eumeta</taxon>
    </lineage>
</organism>
<gene>
    <name evidence="2" type="ORF">EVAR_95842_1</name>
</gene>
<name>A0A4C1VLF0_EUMVA</name>
<dbReference type="Proteomes" id="UP000299102">
    <property type="component" value="Unassembled WGS sequence"/>
</dbReference>
<protein>
    <submittedName>
        <fullName evidence="2">Uncharacterized protein</fullName>
    </submittedName>
</protein>
<feature type="region of interest" description="Disordered" evidence="1">
    <location>
        <begin position="44"/>
        <end position="79"/>
    </location>
</feature>
<dbReference type="EMBL" id="BGZK01000365">
    <property type="protein sequence ID" value="GBP39391.1"/>
    <property type="molecule type" value="Genomic_DNA"/>
</dbReference>
<proteinExistence type="predicted"/>
<comment type="caution">
    <text evidence="2">The sequence shown here is derived from an EMBL/GenBank/DDBJ whole genome shotgun (WGS) entry which is preliminary data.</text>
</comment>
<sequence>MAFVSGPEVAAIAGHLRPGDDDGLTSPLTLTEPTWRAARCEMEDRANARPSSGPAEKVTRQRTSITGVPEKRAGVHIYT</sequence>
<keyword evidence="3" id="KW-1185">Reference proteome</keyword>